<evidence type="ECO:0000313" key="3">
    <source>
        <dbReference type="EMBL" id="ODA90067.1"/>
    </source>
</evidence>
<protein>
    <recommendedName>
        <fullName evidence="2">FtsK domain-containing protein</fullName>
    </recommendedName>
</protein>
<dbReference type="AlphaFoldDB" id="A0A1E2SJY8"/>
<feature type="binding site" evidence="1">
    <location>
        <begin position="4"/>
        <end position="11"/>
    </location>
    <ligand>
        <name>ATP</name>
        <dbReference type="ChEBI" id="CHEBI:30616"/>
    </ligand>
</feature>
<dbReference type="InterPro" id="IPR002543">
    <property type="entry name" value="FtsK_dom"/>
</dbReference>
<evidence type="ECO:0000256" key="1">
    <source>
        <dbReference type="PROSITE-ProRule" id="PRU00289"/>
    </source>
</evidence>
<keyword evidence="1" id="KW-0067">ATP-binding</keyword>
<dbReference type="GO" id="GO:0005524">
    <property type="term" value="F:ATP binding"/>
    <property type="evidence" value="ECO:0007669"/>
    <property type="project" value="UniProtKB-UniRule"/>
</dbReference>
<dbReference type="InterPro" id="IPR027417">
    <property type="entry name" value="P-loop_NTPase"/>
</dbReference>
<evidence type="ECO:0000313" key="4">
    <source>
        <dbReference type="Proteomes" id="UP000094426"/>
    </source>
</evidence>
<dbReference type="Gene3D" id="3.40.50.300">
    <property type="entry name" value="P-loop containing nucleotide triphosphate hydrolases"/>
    <property type="match status" value="1"/>
</dbReference>
<comment type="caution">
    <text evidence="3">The sequence shown here is derived from an EMBL/GenBank/DDBJ whole genome shotgun (WGS) entry which is preliminary data.</text>
</comment>
<proteinExistence type="predicted"/>
<dbReference type="SUPFAM" id="SSF52540">
    <property type="entry name" value="P-loop containing nucleoside triphosphate hydrolases"/>
    <property type="match status" value="1"/>
</dbReference>
<dbReference type="Pfam" id="PF01580">
    <property type="entry name" value="FtsK_SpoIIIE"/>
    <property type="match status" value="1"/>
</dbReference>
<dbReference type="Proteomes" id="UP000094426">
    <property type="component" value="Unassembled WGS sequence"/>
</dbReference>
<dbReference type="RefSeq" id="WP_068981867.1">
    <property type="nucleotide sequence ID" value="NZ_LNZG01000023.1"/>
</dbReference>
<gene>
    <name evidence="3" type="ORF">ATY41_03320</name>
</gene>
<dbReference type="EMBL" id="LNZG01000023">
    <property type="protein sequence ID" value="ODA90067.1"/>
    <property type="molecule type" value="Genomic_DNA"/>
</dbReference>
<reference evidence="3 4" key="1">
    <citation type="submission" date="2015-11" db="EMBL/GenBank/DDBJ databases">
        <authorList>
            <person name="Zhang Y."/>
            <person name="Guo Z."/>
        </authorList>
    </citation>
    <scope>NUCLEOTIDE SEQUENCE [LARGE SCALE GENOMIC DNA]</scope>
    <source>
        <strain evidence="4">gdw1</strain>
    </source>
</reference>
<dbReference type="PROSITE" id="PS50901">
    <property type="entry name" value="FTSK"/>
    <property type="match status" value="1"/>
</dbReference>
<sequence>MIYGAAGTGKTTTLITFATSVIAADPHTQVYGIDSAGGRLGTLAALPNTGDIVPGDERDRIVRLLGLVKGLIAERSAARVTTPPVLLLVDGLAAFRDAYEHRGGGSDPFADLVEIAGNGRNVGMHLLLSAERTGALPAALASSIPERLTLRLTAEADYQNLGIPADALKRRRPRPGTAH</sequence>
<accession>A0A1E2SJY8</accession>
<dbReference type="GO" id="GO:0003677">
    <property type="term" value="F:DNA binding"/>
    <property type="evidence" value="ECO:0007669"/>
    <property type="project" value="InterPro"/>
</dbReference>
<keyword evidence="1" id="KW-0547">Nucleotide-binding</keyword>
<organism evidence="3 4">
    <name type="scientific">Leifsonia xyli subsp. xyli</name>
    <dbReference type="NCBI Taxonomy" id="59736"/>
    <lineage>
        <taxon>Bacteria</taxon>
        <taxon>Bacillati</taxon>
        <taxon>Actinomycetota</taxon>
        <taxon>Actinomycetes</taxon>
        <taxon>Micrococcales</taxon>
        <taxon>Microbacteriaceae</taxon>
        <taxon>Leifsonia</taxon>
    </lineage>
</organism>
<evidence type="ECO:0000259" key="2">
    <source>
        <dbReference type="PROSITE" id="PS50901"/>
    </source>
</evidence>
<feature type="domain" description="FtsK" evidence="2">
    <location>
        <begin position="1"/>
        <end position="159"/>
    </location>
</feature>
<name>A0A1E2SJY8_LEIXY</name>